<accession>A0A6A2X6V7</accession>
<keyword evidence="2" id="KW-0210">Decarboxylase</keyword>
<sequence length="220" mass="24576">MSDYEGTQSEAGNGHEGSSNSPAPVRQGEEQAHQGVSVQDHGIFFRMLDAILTCFQPYAPSGPRMNVAKELKSLGALEFRGKVEGSLVAADLWLNDVRNLGKIANEYKLWFHIDAAHTGNYCICPEFRHFLNRVELASSLNMNPHKWLKPKQGIDFSKLNRKLLDAINYSGRAFMTQGVVAGIYANRCVVGATLTEERHMNDLWILIQEKAQLVLLQCSQ</sequence>
<evidence type="ECO:0000313" key="8">
    <source>
        <dbReference type="Proteomes" id="UP000436088"/>
    </source>
</evidence>
<evidence type="ECO:0000313" key="7">
    <source>
        <dbReference type="EMBL" id="KAE8664760.1"/>
    </source>
</evidence>
<evidence type="ECO:0000256" key="1">
    <source>
        <dbReference type="ARBA" id="ARBA00001933"/>
    </source>
</evidence>
<dbReference type="Proteomes" id="UP000436088">
    <property type="component" value="Unassembled WGS sequence"/>
</dbReference>
<reference evidence="7" key="1">
    <citation type="submission" date="2019-09" db="EMBL/GenBank/DDBJ databases">
        <title>Draft genome information of white flower Hibiscus syriacus.</title>
        <authorList>
            <person name="Kim Y.-M."/>
        </authorList>
    </citation>
    <scope>NUCLEOTIDE SEQUENCE [LARGE SCALE GENOMIC DNA]</scope>
    <source>
        <strain evidence="7">YM2019G1</strain>
    </source>
</reference>
<dbReference type="GO" id="GO:0019752">
    <property type="term" value="P:carboxylic acid metabolic process"/>
    <property type="evidence" value="ECO:0007669"/>
    <property type="project" value="InterPro"/>
</dbReference>
<dbReference type="PANTHER" id="PTHR11999">
    <property type="entry name" value="GROUP II PYRIDOXAL-5-PHOSPHATE DECARBOXYLASE"/>
    <property type="match status" value="1"/>
</dbReference>
<comment type="caution">
    <text evidence="7">The sequence shown here is derived from an EMBL/GenBank/DDBJ whole genome shotgun (WGS) entry which is preliminary data.</text>
</comment>
<comment type="cofactor">
    <cofactor evidence="1 5">
        <name>pyridoxal 5'-phosphate</name>
        <dbReference type="ChEBI" id="CHEBI:597326"/>
    </cofactor>
</comment>
<evidence type="ECO:0000256" key="5">
    <source>
        <dbReference type="RuleBase" id="RU000382"/>
    </source>
</evidence>
<dbReference type="PANTHER" id="PTHR11999:SF169">
    <property type="entry name" value="TYROSINE DECARBOXYLASE 1-LIKE"/>
    <property type="match status" value="1"/>
</dbReference>
<dbReference type="InterPro" id="IPR002129">
    <property type="entry name" value="PyrdxlP-dep_de-COase"/>
</dbReference>
<dbReference type="GO" id="GO:0016831">
    <property type="term" value="F:carboxy-lyase activity"/>
    <property type="evidence" value="ECO:0007669"/>
    <property type="project" value="TreeGrafter"/>
</dbReference>
<feature type="region of interest" description="Disordered" evidence="6">
    <location>
        <begin position="1"/>
        <end position="32"/>
    </location>
</feature>
<dbReference type="InterPro" id="IPR010977">
    <property type="entry name" value="Aromatic_deC"/>
</dbReference>
<dbReference type="AlphaFoldDB" id="A0A6A2X6V7"/>
<proteinExistence type="inferred from homology"/>
<comment type="similarity">
    <text evidence="5">Belongs to the group II decarboxylase family.</text>
</comment>
<dbReference type="EMBL" id="VEPZ02001641">
    <property type="protein sequence ID" value="KAE8664760.1"/>
    <property type="molecule type" value="Genomic_DNA"/>
</dbReference>
<evidence type="ECO:0000256" key="6">
    <source>
        <dbReference type="SAM" id="MobiDB-lite"/>
    </source>
</evidence>
<feature type="compositionally biased region" description="Polar residues" evidence="6">
    <location>
        <begin position="1"/>
        <end position="22"/>
    </location>
</feature>
<evidence type="ECO:0000256" key="2">
    <source>
        <dbReference type="ARBA" id="ARBA00022793"/>
    </source>
</evidence>
<name>A0A6A2X6V7_HIBSY</name>
<evidence type="ECO:0000256" key="3">
    <source>
        <dbReference type="ARBA" id="ARBA00022898"/>
    </source>
</evidence>
<dbReference type="Gene3D" id="3.40.640.10">
    <property type="entry name" value="Type I PLP-dependent aspartate aminotransferase-like (Major domain)"/>
    <property type="match status" value="1"/>
</dbReference>
<gene>
    <name evidence="7" type="ORF">F3Y22_tig00112738pilonHSYRG00311</name>
</gene>
<keyword evidence="8" id="KW-1185">Reference proteome</keyword>
<dbReference type="SUPFAM" id="SSF53383">
    <property type="entry name" value="PLP-dependent transferases"/>
    <property type="match status" value="1"/>
</dbReference>
<evidence type="ECO:0000256" key="4">
    <source>
        <dbReference type="ARBA" id="ARBA00023239"/>
    </source>
</evidence>
<keyword evidence="4 5" id="KW-0456">Lyase</keyword>
<protein>
    <submittedName>
        <fullName evidence="7">Disease resistance protein RGA3-like</fullName>
    </submittedName>
</protein>
<dbReference type="InterPro" id="IPR015424">
    <property type="entry name" value="PyrdxlP-dep_Trfase"/>
</dbReference>
<organism evidence="7 8">
    <name type="scientific">Hibiscus syriacus</name>
    <name type="common">Rose of Sharon</name>
    <dbReference type="NCBI Taxonomy" id="106335"/>
    <lineage>
        <taxon>Eukaryota</taxon>
        <taxon>Viridiplantae</taxon>
        <taxon>Streptophyta</taxon>
        <taxon>Embryophyta</taxon>
        <taxon>Tracheophyta</taxon>
        <taxon>Spermatophyta</taxon>
        <taxon>Magnoliopsida</taxon>
        <taxon>eudicotyledons</taxon>
        <taxon>Gunneridae</taxon>
        <taxon>Pentapetalae</taxon>
        <taxon>rosids</taxon>
        <taxon>malvids</taxon>
        <taxon>Malvales</taxon>
        <taxon>Malvaceae</taxon>
        <taxon>Malvoideae</taxon>
        <taxon>Hibiscus</taxon>
    </lineage>
</organism>
<dbReference type="GO" id="GO:0005737">
    <property type="term" value="C:cytoplasm"/>
    <property type="evidence" value="ECO:0007669"/>
    <property type="project" value="TreeGrafter"/>
</dbReference>
<dbReference type="InterPro" id="IPR015421">
    <property type="entry name" value="PyrdxlP-dep_Trfase_major"/>
</dbReference>
<keyword evidence="3 5" id="KW-0663">Pyridoxal phosphate</keyword>
<dbReference type="GO" id="GO:0030170">
    <property type="term" value="F:pyridoxal phosphate binding"/>
    <property type="evidence" value="ECO:0007669"/>
    <property type="project" value="InterPro"/>
</dbReference>
<dbReference type="Pfam" id="PF00282">
    <property type="entry name" value="Pyridoxal_deC"/>
    <property type="match status" value="1"/>
</dbReference>